<name>A0AAD8Z0Y9_9TELE</name>
<dbReference type="EMBL" id="JAROKS010000022">
    <property type="protein sequence ID" value="KAK1789533.1"/>
    <property type="molecule type" value="Genomic_DNA"/>
</dbReference>
<accession>A0AAD8Z0Y9</accession>
<evidence type="ECO:0000313" key="2">
    <source>
        <dbReference type="EMBL" id="KAK1789533.1"/>
    </source>
</evidence>
<comment type="caution">
    <text evidence="2">The sequence shown here is derived from an EMBL/GenBank/DDBJ whole genome shotgun (WGS) entry which is preliminary data.</text>
</comment>
<dbReference type="SUPFAM" id="SSF56672">
    <property type="entry name" value="DNA/RNA polymerases"/>
    <property type="match status" value="1"/>
</dbReference>
<feature type="non-terminal residue" evidence="2">
    <location>
        <position position="1"/>
    </location>
</feature>
<protein>
    <recommendedName>
        <fullName evidence="4">Reverse transcriptase/retrotransposon-derived protein RNase H-like domain-containing protein</fullName>
    </recommendedName>
</protein>
<dbReference type="Proteomes" id="UP001239994">
    <property type="component" value="Unassembled WGS sequence"/>
</dbReference>
<gene>
    <name evidence="2" type="ORF">P4O66_015447</name>
</gene>
<proteinExistence type="predicted"/>
<evidence type="ECO:0000313" key="3">
    <source>
        <dbReference type="Proteomes" id="UP001239994"/>
    </source>
</evidence>
<evidence type="ECO:0008006" key="4">
    <source>
        <dbReference type="Google" id="ProtNLM"/>
    </source>
</evidence>
<sequence length="193" mass="20906">MCMTYGLSSALSCRTPSIANWRNASSITKRTAARLLTDLLCGITKRLRWGPKAERFFSELKEAFSTTLVLQQPDLEKHFVVGVDALDIGARREERECGHALLETPHRSPVYQHGASTFTHVFPGNTELGPGPTGKDSKSASALPAKPPLCPSLPLSSPYHVGTHLHLDKPPRSNPYGAATECSLLVASHAQGH</sequence>
<evidence type="ECO:0000256" key="1">
    <source>
        <dbReference type="SAM" id="MobiDB-lite"/>
    </source>
</evidence>
<keyword evidence="3" id="KW-1185">Reference proteome</keyword>
<reference evidence="2" key="1">
    <citation type="submission" date="2023-03" db="EMBL/GenBank/DDBJ databases">
        <title>Electrophorus voltai genome.</title>
        <authorList>
            <person name="Bian C."/>
        </authorList>
    </citation>
    <scope>NUCLEOTIDE SEQUENCE</scope>
    <source>
        <strain evidence="2">CB-2022</strain>
        <tissue evidence="2">Muscle</tissue>
    </source>
</reference>
<organism evidence="2 3">
    <name type="scientific">Electrophorus voltai</name>
    <dbReference type="NCBI Taxonomy" id="2609070"/>
    <lineage>
        <taxon>Eukaryota</taxon>
        <taxon>Metazoa</taxon>
        <taxon>Chordata</taxon>
        <taxon>Craniata</taxon>
        <taxon>Vertebrata</taxon>
        <taxon>Euteleostomi</taxon>
        <taxon>Actinopterygii</taxon>
        <taxon>Neopterygii</taxon>
        <taxon>Teleostei</taxon>
        <taxon>Ostariophysi</taxon>
        <taxon>Gymnotiformes</taxon>
        <taxon>Gymnotoidei</taxon>
        <taxon>Gymnotidae</taxon>
        <taxon>Electrophorus</taxon>
    </lineage>
</organism>
<feature type="region of interest" description="Disordered" evidence="1">
    <location>
        <begin position="121"/>
        <end position="146"/>
    </location>
</feature>
<dbReference type="AlphaFoldDB" id="A0AAD8Z0Y9"/>
<dbReference type="InterPro" id="IPR043502">
    <property type="entry name" value="DNA/RNA_pol_sf"/>
</dbReference>